<dbReference type="AlphaFoldDB" id="A0A413Z7D6"/>
<dbReference type="EMBL" id="QSHO01000006">
    <property type="protein sequence ID" value="RHC17404.1"/>
    <property type="molecule type" value="Genomic_DNA"/>
</dbReference>
<feature type="transmembrane region" description="Helical" evidence="5">
    <location>
        <begin position="163"/>
        <end position="190"/>
    </location>
</feature>
<evidence type="ECO:0000259" key="6">
    <source>
        <dbReference type="PROSITE" id="PS50801"/>
    </source>
</evidence>
<reference evidence="7 8" key="1">
    <citation type="submission" date="2018-08" db="EMBL/GenBank/DDBJ databases">
        <title>A genome reference for cultivated species of the human gut microbiota.</title>
        <authorList>
            <person name="Zou Y."/>
            <person name="Xue W."/>
            <person name="Luo G."/>
        </authorList>
    </citation>
    <scope>NUCLEOTIDE SEQUENCE [LARGE SCALE GENOMIC DNA]</scope>
    <source>
        <strain evidence="7 8">AM37-1AC</strain>
    </source>
</reference>
<dbReference type="CDD" id="cd07042">
    <property type="entry name" value="STAS_SulP_like_sulfate_transporter"/>
    <property type="match status" value="1"/>
</dbReference>
<dbReference type="PROSITE" id="PS50801">
    <property type="entry name" value="STAS"/>
    <property type="match status" value="1"/>
</dbReference>
<evidence type="ECO:0000313" key="8">
    <source>
        <dbReference type="Proteomes" id="UP000283513"/>
    </source>
</evidence>
<keyword evidence="3 5" id="KW-1133">Transmembrane helix</keyword>
<feature type="transmembrane region" description="Helical" evidence="5">
    <location>
        <begin position="378"/>
        <end position="408"/>
    </location>
</feature>
<dbReference type="Pfam" id="PF00916">
    <property type="entry name" value="Sulfate_transp"/>
    <property type="match status" value="1"/>
</dbReference>
<accession>A0A413Z7D6</accession>
<evidence type="ECO:0000256" key="1">
    <source>
        <dbReference type="ARBA" id="ARBA00004141"/>
    </source>
</evidence>
<sequence>MNELRPKLFDVMKGYTKEQLIKDILSGIIVAIIALPLSIALAIASGVGPVQGLYTAIVAGFFISFFGGSRVQIGGPTAAFVVIIYGIVTTYGTDGLIVATIMAGIILCIMGLCHFGSLIKYIPYTITTGFTCGIAVTLFVGQIKDFLGLDIGAVPSEFVEKLGAYAANITSINPVTVAIGAVALVILILWPKVTDKLPGSLIAIIVTTAIVYFAKLPVNTIGSVYGELSSAFPSFHMPSFSYKLVQELISPAFTIAILAGIESLLSAVVSDGMIGDTHKSNAELIGQGLGNIFSGLFGGIPATGAIARTAANVRNGGRTPIAGITHCITLSIILVVLMPLASLIPMTTLAAVLLVVAWNMADWTSFLHLCKTAPKSDVIVLVATFFLTVFFDLVVAIEVGVVLAALLFMKRMAETADVTAWKYADEPDVAPGEAEKMRDIPHSIRVFEISGPLFFAAADEILAITSDKSTKVIVIRMRSVPAIDASAMRSLRDLAARAKKKHITLIFSHVNEQPMSVMKKDHFIELIGEEHFLPNIVEALDYAENMVADSGHKAAK</sequence>
<feature type="transmembrane region" description="Helical" evidence="5">
    <location>
        <begin position="328"/>
        <end position="358"/>
    </location>
</feature>
<evidence type="ECO:0000256" key="5">
    <source>
        <dbReference type="SAM" id="Phobius"/>
    </source>
</evidence>
<evidence type="ECO:0000256" key="3">
    <source>
        <dbReference type="ARBA" id="ARBA00022989"/>
    </source>
</evidence>
<dbReference type="RefSeq" id="WP_118597641.1">
    <property type="nucleotide sequence ID" value="NZ_QSHO01000006.1"/>
</dbReference>
<dbReference type="GO" id="GO:0055085">
    <property type="term" value="P:transmembrane transport"/>
    <property type="evidence" value="ECO:0007669"/>
    <property type="project" value="InterPro"/>
</dbReference>
<dbReference type="InterPro" id="IPR011547">
    <property type="entry name" value="SLC26A/SulP_dom"/>
</dbReference>
<keyword evidence="2 5" id="KW-0812">Transmembrane</keyword>
<feature type="transmembrane region" description="Helical" evidence="5">
    <location>
        <begin position="20"/>
        <end position="44"/>
    </location>
</feature>
<evidence type="ECO:0000313" key="7">
    <source>
        <dbReference type="EMBL" id="RHC17404.1"/>
    </source>
</evidence>
<gene>
    <name evidence="7" type="ORF">DW856_07915</name>
</gene>
<protein>
    <submittedName>
        <fullName evidence="7">STAS domain-containing protein</fullName>
    </submittedName>
</protein>
<dbReference type="SUPFAM" id="SSF52091">
    <property type="entry name" value="SpoIIaa-like"/>
    <property type="match status" value="1"/>
</dbReference>
<dbReference type="InterPro" id="IPR001902">
    <property type="entry name" value="SLC26A/SulP_fam"/>
</dbReference>
<feature type="transmembrane region" description="Helical" evidence="5">
    <location>
        <begin position="73"/>
        <end position="91"/>
    </location>
</feature>
<keyword evidence="4 5" id="KW-0472">Membrane</keyword>
<dbReference type="GO" id="GO:0016020">
    <property type="term" value="C:membrane"/>
    <property type="evidence" value="ECO:0007669"/>
    <property type="project" value="UniProtKB-SubCell"/>
</dbReference>
<feature type="transmembrane region" description="Helical" evidence="5">
    <location>
        <begin position="122"/>
        <end position="143"/>
    </location>
</feature>
<dbReference type="InterPro" id="IPR036513">
    <property type="entry name" value="STAS_dom_sf"/>
</dbReference>
<proteinExistence type="predicted"/>
<comment type="subcellular location">
    <subcellularLocation>
        <location evidence="1">Membrane</location>
        <topology evidence="1">Multi-pass membrane protein</topology>
    </subcellularLocation>
</comment>
<organism evidence="7 8">
    <name type="scientific">Roseburia intestinalis</name>
    <dbReference type="NCBI Taxonomy" id="166486"/>
    <lineage>
        <taxon>Bacteria</taxon>
        <taxon>Bacillati</taxon>
        <taxon>Bacillota</taxon>
        <taxon>Clostridia</taxon>
        <taxon>Lachnospirales</taxon>
        <taxon>Lachnospiraceae</taxon>
        <taxon>Roseburia</taxon>
    </lineage>
</organism>
<feature type="transmembrane region" description="Helical" evidence="5">
    <location>
        <begin position="50"/>
        <end position="66"/>
    </location>
</feature>
<evidence type="ECO:0000256" key="2">
    <source>
        <dbReference type="ARBA" id="ARBA00022692"/>
    </source>
</evidence>
<feature type="transmembrane region" description="Helical" evidence="5">
    <location>
        <begin position="97"/>
        <end position="115"/>
    </location>
</feature>
<comment type="caution">
    <text evidence="7">The sequence shown here is derived from an EMBL/GenBank/DDBJ whole genome shotgun (WGS) entry which is preliminary data.</text>
</comment>
<dbReference type="Proteomes" id="UP000283513">
    <property type="component" value="Unassembled WGS sequence"/>
</dbReference>
<feature type="domain" description="STAS" evidence="6">
    <location>
        <begin position="443"/>
        <end position="543"/>
    </location>
</feature>
<name>A0A413Z7D6_9FIRM</name>
<evidence type="ECO:0000256" key="4">
    <source>
        <dbReference type="ARBA" id="ARBA00023136"/>
    </source>
</evidence>
<dbReference type="Pfam" id="PF01740">
    <property type="entry name" value="STAS"/>
    <property type="match status" value="1"/>
</dbReference>
<dbReference type="Gene3D" id="3.30.750.24">
    <property type="entry name" value="STAS domain"/>
    <property type="match status" value="1"/>
</dbReference>
<feature type="transmembrane region" description="Helical" evidence="5">
    <location>
        <begin position="197"/>
        <end position="214"/>
    </location>
</feature>
<dbReference type="InterPro" id="IPR002645">
    <property type="entry name" value="STAS_dom"/>
</dbReference>
<dbReference type="NCBIfam" id="TIGR00815">
    <property type="entry name" value="sulP"/>
    <property type="match status" value="1"/>
</dbReference>
<dbReference type="PANTHER" id="PTHR11814">
    <property type="entry name" value="SULFATE TRANSPORTER"/>
    <property type="match status" value="1"/>
</dbReference>